<dbReference type="SUPFAM" id="SSF81296">
    <property type="entry name" value="E set domains"/>
    <property type="match status" value="1"/>
</dbReference>
<organism evidence="8 9">
    <name type="scientific">Dictyobacter aurantiacus</name>
    <dbReference type="NCBI Taxonomy" id="1936993"/>
    <lineage>
        <taxon>Bacteria</taxon>
        <taxon>Bacillati</taxon>
        <taxon>Chloroflexota</taxon>
        <taxon>Ktedonobacteria</taxon>
        <taxon>Ktedonobacterales</taxon>
        <taxon>Dictyobacteraceae</taxon>
        <taxon>Dictyobacter</taxon>
    </lineage>
</organism>
<evidence type="ECO:0000256" key="5">
    <source>
        <dbReference type="SAM" id="Phobius"/>
    </source>
</evidence>
<feature type="domain" description="Moybdenum cofactor oxidoreductase dimerisation" evidence="7">
    <location>
        <begin position="453"/>
        <end position="541"/>
    </location>
</feature>
<evidence type="ECO:0000259" key="7">
    <source>
        <dbReference type="Pfam" id="PF03404"/>
    </source>
</evidence>
<feature type="transmembrane region" description="Helical" evidence="5">
    <location>
        <begin position="205"/>
        <end position="226"/>
    </location>
</feature>
<dbReference type="GO" id="GO:0020037">
    <property type="term" value="F:heme binding"/>
    <property type="evidence" value="ECO:0007669"/>
    <property type="project" value="TreeGrafter"/>
</dbReference>
<dbReference type="Pfam" id="PF03404">
    <property type="entry name" value="Mo-co_dimer"/>
    <property type="match status" value="1"/>
</dbReference>
<dbReference type="Gene3D" id="2.60.40.650">
    <property type="match status" value="1"/>
</dbReference>
<dbReference type="Proteomes" id="UP000287224">
    <property type="component" value="Unassembled WGS sequence"/>
</dbReference>
<dbReference type="InterPro" id="IPR005066">
    <property type="entry name" value="MoCF_OxRdtse_dimer"/>
</dbReference>
<accession>A0A401ZDX5</accession>
<comment type="cofactor">
    <cofactor evidence="1">
        <name>Mo-molybdopterin</name>
        <dbReference type="ChEBI" id="CHEBI:71302"/>
    </cofactor>
</comment>
<dbReference type="AlphaFoldDB" id="A0A401ZDX5"/>
<keyword evidence="5" id="KW-0812">Transmembrane</keyword>
<dbReference type="GO" id="GO:0043546">
    <property type="term" value="F:molybdopterin cofactor binding"/>
    <property type="evidence" value="ECO:0007669"/>
    <property type="project" value="TreeGrafter"/>
</dbReference>
<dbReference type="GO" id="GO:0008482">
    <property type="term" value="F:sulfite oxidase activity"/>
    <property type="evidence" value="ECO:0007669"/>
    <property type="project" value="TreeGrafter"/>
</dbReference>
<reference evidence="9" key="1">
    <citation type="submission" date="2018-12" db="EMBL/GenBank/DDBJ databases">
        <title>Tengunoibacter tsumagoiensis gen. nov., sp. nov., Dictyobacter kobayashii sp. nov., D. alpinus sp. nov., and D. joshuensis sp. nov. and description of Dictyobacteraceae fam. nov. within the order Ktedonobacterales isolated from Tengu-no-mugimeshi.</title>
        <authorList>
            <person name="Wang C.M."/>
            <person name="Zheng Y."/>
            <person name="Sakai Y."/>
            <person name="Toyoda A."/>
            <person name="Minakuchi Y."/>
            <person name="Abe K."/>
            <person name="Yokota A."/>
            <person name="Yabe S."/>
        </authorList>
    </citation>
    <scope>NUCLEOTIDE SEQUENCE [LARGE SCALE GENOMIC DNA]</scope>
    <source>
        <strain evidence="9">S-27</strain>
    </source>
</reference>
<dbReference type="InterPro" id="IPR014756">
    <property type="entry name" value="Ig_E-set"/>
</dbReference>
<evidence type="ECO:0000256" key="3">
    <source>
        <dbReference type="ARBA" id="ARBA00022723"/>
    </source>
</evidence>
<dbReference type="GO" id="GO:0030151">
    <property type="term" value="F:molybdenum ion binding"/>
    <property type="evidence" value="ECO:0007669"/>
    <property type="project" value="InterPro"/>
</dbReference>
<dbReference type="InterPro" id="IPR008335">
    <property type="entry name" value="Mopterin_OxRdtase_euk"/>
</dbReference>
<gene>
    <name evidence="8" type="ORF">KDAU_23910</name>
</gene>
<dbReference type="PRINTS" id="PR00407">
    <property type="entry name" value="EUMOPTERIN"/>
</dbReference>
<keyword evidence="5" id="KW-0472">Membrane</keyword>
<dbReference type="Gene3D" id="3.90.420.10">
    <property type="entry name" value="Oxidoreductase, molybdopterin-binding domain"/>
    <property type="match status" value="1"/>
</dbReference>
<keyword evidence="4" id="KW-0560">Oxidoreductase</keyword>
<evidence type="ECO:0000256" key="1">
    <source>
        <dbReference type="ARBA" id="ARBA00001924"/>
    </source>
</evidence>
<keyword evidence="2" id="KW-0500">Molybdenum</keyword>
<proteinExistence type="predicted"/>
<dbReference type="InterPro" id="IPR000572">
    <property type="entry name" value="OxRdtase_Mopterin-bd_dom"/>
</dbReference>
<evidence type="ECO:0000256" key="4">
    <source>
        <dbReference type="ARBA" id="ARBA00023002"/>
    </source>
</evidence>
<evidence type="ECO:0000313" key="9">
    <source>
        <dbReference type="Proteomes" id="UP000287224"/>
    </source>
</evidence>
<feature type="transmembrane region" description="Helical" evidence="5">
    <location>
        <begin position="155"/>
        <end position="176"/>
    </location>
</feature>
<keyword evidence="5" id="KW-1133">Transmembrane helix</keyword>
<name>A0A401ZDX5_9CHLR</name>
<protein>
    <submittedName>
        <fullName evidence="8">Molybdopterin-binding protein</fullName>
    </submittedName>
</protein>
<keyword evidence="3" id="KW-0479">Metal-binding</keyword>
<dbReference type="EMBL" id="BIFQ01000001">
    <property type="protein sequence ID" value="GCE05062.1"/>
    <property type="molecule type" value="Genomic_DNA"/>
</dbReference>
<comment type="caution">
    <text evidence="8">The sequence shown here is derived from an EMBL/GenBank/DDBJ whole genome shotgun (WGS) entry which is preliminary data.</text>
</comment>
<dbReference type="Pfam" id="PF00174">
    <property type="entry name" value="Oxidored_molyb"/>
    <property type="match status" value="1"/>
</dbReference>
<feature type="transmembrane region" description="Helical" evidence="5">
    <location>
        <begin position="77"/>
        <end position="99"/>
    </location>
</feature>
<dbReference type="GO" id="GO:0006790">
    <property type="term" value="P:sulfur compound metabolic process"/>
    <property type="evidence" value="ECO:0007669"/>
    <property type="project" value="TreeGrafter"/>
</dbReference>
<dbReference type="SUPFAM" id="SSF56524">
    <property type="entry name" value="Oxidoreductase molybdopterin-binding domain"/>
    <property type="match status" value="1"/>
</dbReference>
<evidence type="ECO:0000313" key="8">
    <source>
        <dbReference type="EMBL" id="GCE05062.1"/>
    </source>
</evidence>
<keyword evidence="9" id="KW-1185">Reference proteome</keyword>
<dbReference type="InterPro" id="IPR036374">
    <property type="entry name" value="OxRdtase_Mopterin-bd_sf"/>
</dbReference>
<evidence type="ECO:0000259" key="6">
    <source>
        <dbReference type="Pfam" id="PF00174"/>
    </source>
</evidence>
<evidence type="ECO:0000256" key="2">
    <source>
        <dbReference type="ARBA" id="ARBA00022505"/>
    </source>
</evidence>
<dbReference type="PANTHER" id="PTHR19372:SF7">
    <property type="entry name" value="SULFITE OXIDASE, MITOCHONDRIAL"/>
    <property type="match status" value="1"/>
</dbReference>
<feature type="transmembrane region" description="Helical" evidence="5">
    <location>
        <begin position="120"/>
        <end position="143"/>
    </location>
</feature>
<dbReference type="PANTHER" id="PTHR19372">
    <property type="entry name" value="SULFITE REDUCTASE"/>
    <property type="match status" value="1"/>
</dbReference>
<feature type="domain" description="Oxidoreductase molybdopterin-binding" evidence="6">
    <location>
        <begin position="292"/>
        <end position="440"/>
    </location>
</feature>
<sequence length="563" mass="60923">MGALPAATTKRERWRRGALAGLLAGILATVLMLLLSLTMGSVSLPEALGSAIAQSLPLPVFDYLHATLGGDAKHYLLYIILIGQCLVFALFGGLCNLLVDRLNFGQWRDEQGDLNYGVGLLLAFVLWLFSGLIFLPLTGSGVFGAQLATGAFNTMVSLAVTGVVYGMLFIFLHNWLTWRLLRRTASSDQETADVLESKRIERRSLIRNGLVVLGLGTLGVAAWRFISGVGGGGTGGTADAQTQSNLLDKYQQKISPPPQPVYGEWQPVPGLSPEITSNEQFYGVSKNLVSDPSVKGDDWELMVDGLVSQPYTMSYKELLALPTHRQYESMMCISNEVGGSYMSNALWEGIALKDLLARAGTIKPGATKVVLYAADSYSDSIHLAKALEPTTMVAIKMNGETLPTSHGYPARLLVPGIYGMKHVKWITRIQVVNTDYQGYWQQNGWSDPAPIKMTSRIDTPTYGSKISAGKQTYIAGVAFSGNKGISQVEVSLDGGKSWQKANLRRPLSALTWVLWELPWQPAAGSYSIVVRATDLQGNVQDPHIASPLPNGSSGYHTVPITVA</sequence>